<comment type="pathway">
    <text evidence="1">Protein modification; protein ubiquitination.</text>
</comment>
<protein>
    <submittedName>
        <fullName evidence="3">BTB/POZ domain-containing protein</fullName>
    </submittedName>
</protein>
<feature type="domain" description="BTB" evidence="2">
    <location>
        <begin position="174"/>
        <end position="233"/>
    </location>
</feature>
<dbReference type="Proteomes" id="UP001140206">
    <property type="component" value="Chromosome 4"/>
</dbReference>
<dbReference type="InterPro" id="IPR000210">
    <property type="entry name" value="BTB/POZ_dom"/>
</dbReference>
<gene>
    <name evidence="3" type="ORF">LUZ62_069039</name>
</gene>
<dbReference type="Pfam" id="PF00651">
    <property type="entry name" value="BTB"/>
    <property type="match status" value="1"/>
</dbReference>
<organism evidence="3 4">
    <name type="scientific">Rhynchospora pubera</name>
    <dbReference type="NCBI Taxonomy" id="906938"/>
    <lineage>
        <taxon>Eukaryota</taxon>
        <taxon>Viridiplantae</taxon>
        <taxon>Streptophyta</taxon>
        <taxon>Embryophyta</taxon>
        <taxon>Tracheophyta</taxon>
        <taxon>Spermatophyta</taxon>
        <taxon>Magnoliopsida</taxon>
        <taxon>Liliopsida</taxon>
        <taxon>Poales</taxon>
        <taxon>Cyperaceae</taxon>
        <taxon>Cyperoideae</taxon>
        <taxon>Rhynchosporeae</taxon>
        <taxon>Rhynchospora</taxon>
    </lineage>
</organism>
<dbReference type="InterPro" id="IPR044714">
    <property type="entry name" value="AtSIBP1-like"/>
</dbReference>
<accession>A0AAV8CVG2</accession>
<evidence type="ECO:0000313" key="4">
    <source>
        <dbReference type="Proteomes" id="UP001140206"/>
    </source>
</evidence>
<reference evidence="3" key="1">
    <citation type="submission" date="2022-08" db="EMBL/GenBank/DDBJ databases">
        <authorList>
            <person name="Marques A."/>
        </authorList>
    </citation>
    <scope>NUCLEOTIDE SEQUENCE</scope>
    <source>
        <strain evidence="3">RhyPub2mFocal</strain>
        <tissue evidence="3">Leaves</tissue>
    </source>
</reference>
<dbReference type="Gene3D" id="3.30.710.10">
    <property type="entry name" value="Potassium Channel Kv1.1, Chain A"/>
    <property type="match status" value="1"/>
</dbReference>
<dbReference type="PANTHER" id="PTHR46672">
    <property type="entry name" value="OS08G0495500 PROTEIN-RELATED"/>
    <property type="match status" value="1"/>
</dbReference>
<dbReference type="SMART" id="SM00225">
    <property type="entry name" value="BTB"/>
    <property type="match status" value="1"/>
</dbReference>
<dbReference type="InterPro" id="IPR011333">
    <property type="entry name" value="SKP1/BTB/POZ_sf"/>
</dbReference>
<name>A0AAV8CVG2_9POAL</name>
<dbReference type="AlphaFoldDB" id="A0AAV8CVG2"/>
<dbReference type="CDD" id="cd14733">
    <property type="entry name" value="BACK"/>
    <property type="match status" value="1"/>
</dbReference>
<dbReference type="CDD" id="cd18186">
    <property type="entry name" value="BTB_POZ_ZBTB_KLHL-like"/>
    <property type="match status" value="1"/>
</dbReference>
<dbReference type="EMBL" id="JAMFTS010000004">
    <property type="protein sequence ID" value="KAJ4758664.1"/>
    <property type="molecule type" value="Genomic_DNA"/>
</dbReference>
<evidence type="ECO:0000256" key="1">
    <source>
        <dbReference type="ARBA" id="ARBA00004906"/>
    </source>
</evidence>
<comment type="caution">
    <text evidence="3">The sequence shown here is derived from an EMBL/GenBank/DDBJ whole genome shotgun (WGS) entry which is preliminary data.</text>
</comment>
<dbReference type="SUPFAM" id="SSF54695">
    <property type="entry name" value="POZ domain"/>
    <property type="match status" value="1"/>
</dbReference>
<dbReference type="PROSITE" id="PS50097">
    <property type="entry name" value="BTB"/>
    <property type="match status" value="1"/>
</dbReference>
<evidence type="ECO:0000259" key="2">
    <source>
        <dbReference type="PROSITE" id="PS50097"/>
    </source>
</evidence>
<evidence type="ECO:0000313" key="3">
    <source>
        <dbReference type="EMBL" id="KAJ4758664.1"/>
    </source>
</evidence>
<keyword evidence="4" id="KW-1185">Reference proteome</keyword>
<dbReference type="PANTHER" id="PTHR46672:SF4">
    <property type="entry name" value="OS08G0495500 PROTEIN"/>
    <property type="match status" value="1"/>
</dbReference>
<sequence>MAASCSVSGMSADSAYRVETTPRLAQWRIETLSSTYRKSNPFRIGLWNWFLTVERSKQFCVKLYPEVSSLTRDQPPIASFVIKLVSSSSSSDRKTIVHPGICDKQLKNSDDFVWAVDTPFTGKLIIDVEFLDLKVAPSSGGEPASIWTGYPITKQSSFTALTALSRMLIDSIHTDITITTSDGSIGAHRAVLATRSPVFHSMFSHNLKEKELSMINISDMGIEACQAFLNYIYGNFQATEFMTHRLDLLRAADKYDIADLKEACHESLVEDIDAKNVLERLQVSHLYRLNKLKASCMRYLVNFGKVYEIRDELNLFIQNADRELIAEIFQEILSTWKGY</sequence>
<proteinExistence type="predicted"/>